<dbReference type="CDD" id="cd00834">
    <property type="entry name" value="KAS_I_II"/>
    <property type="match status" value="1"/>
</dbReference>
<evidence type="ECO:0000259" key="3">
    <source>
        <dbReference type="PROSITE" id="PS52004"/>
    </source>
</evidence>
<dbReference type="FunFam" id="3.40.47.10:FF:000029">
    <property type="entry name" value="3-oxoacyl-[acyl-carrier-protein] synthase 1"/>
    <property type="match status" value="1"/>
</dbReference>
<proteinExistence type="inferred from homology"/>
<sequence length="399" mass="41315">MLLGFDPDSPIEGRRVVVTGIGAMSCAGTGTEALWRALLSGKTPIDRHVPEFDASHLGGPKELRRLDPFTLYALAAADEAWRQSGLDETYANAASIVATGIGGLQTLTEQFAVLTERGANRVSPFMIPMMMPNAAAAAVSMRFGTRGPCETITTACAAGTHAIGYAARLVAAGRVEVAVTGGAEAVMTPLSMAGFTNMTALSGSGISRPFDVDRDGFVMGEGAGILIIESLDHAVARGATILAEIRGAASTADAYHLTAPDPDGAGAVECIRLALRDAQLEPNDIDHVNAHGTSTPLNDRAESLAISAVFGERRPPVTSTKGYLGHSLAAAGALEAVVSVLTLLNQSIPATLGTVSIDPAIDVDVVLGQPRPHVIRNIISNSFGFGGHNGCLIISQSRR</sequence>
<dbReference type="Pfam" id="PF00109">
    <property type="entry name" value="ketoacyl-synt"/>
    <property type="match status" value="1"/>
</dbReference>
<keyword evidence="2" id="KW-0808">Transferase</keyword>
<dbReference type="InterPro" id="IPR016039">
    <property type="entry name" value="Thiolase-like"/>
</dbReference>
<dbReference type="SUPFAM" id="SSF53901">
    <property type="entry name" value="Thiolase-like"/>
    <property type="match status" value="2"/>
</dbReference>
<dbReference type="GO" id="GO:0004315">
    <property type="term" value="F:3-oxoacyl-[acyl-carrier-protein] synthase activity"/>
    <property type="evidence" value="ECO:0007669"/>
    <property type="project" value="InterPro"/>
</dbReference>
<dbReference type="InterPro" id="IPR000794">
    <property type="entry name" value="Beta-ketoacyl_synthase"/>
</dbReference>
<dbReference type="GO" id="GO:0006633">
    <property type="term" value="P:fatty acid biosynthetic process"/>
    <property type="evidence" value="ECO:0007669"/>
    <property type="project" value="InterPro"/>
</dbReference>
<gene>
    <name evidence="4" type="ORF">UFOPK3381_00036</name>
</gene>
<organism evidence="4">
    <name type="scientific">freshwater metagenome</name>
    <dbReference type="NCBI Taxonomy" id="449393"/>
    <lineage>
        <taxon>unclassified sequences</taxon>
        <taxon>metagenomes</taxon>
        <taxon>ecological metagenomes</taxon>
    </lineage>
</organism>
<dbReference type="AlphaFoldDB" id="A0A6J7CJT9"/>
<dbReference type="PANTHER" id="PTHR11712:SF336">
    <property type="entry name" value="3-OXOACYL-[ACYL-CARRIER-PROTEIN] SYNTHASE, MITOCHONDRIAL"/>
    <property type="match status" value="1"/>
</dbReference>
<dbReference type="PROSITE" id="PS52004">
    <property type="entry name" value="KS3_2"/>
    <property type="match status" value="1"/>
</dbReference>
<dbReference type="NCBIfam" id="NF005589">
    <property type="entry name" value="PRK07314.1"/>
    <property type="match status" value="1"/>
</dbReference>
<dbReference type="PROSITE" id="PS00606">
    <property type="entry name" value="KS3_1"/>
    <property type="match status" value="1"/>
</dbReference>
<dbReference type="EMBL" id="CAFBLN010000001">
    <property type="protein sequence ID" value="CAB4857058.1"/>
    <property type="molecule type" value="Genomic_DNA"/>
</dbReference>
<dbReference type="InterPro" id="IPR020841">
    <property type="entry name" value="PKS_Beta-ketoAc_synthase_dom"/>
</dbReference>
<evidence type="ECO:0000256" key="2">
    <source>
        <dbReference type="ARBA" id="ARBA00022679"/>
    </source>
</evidence>
<reference evidence="4" key="1">
    <citation type="submission" date="2020-05" db="EMBL/GenBank/DDBJ databases">
        <authorList>
            <person name="Chiriac C."/>
            <person name="Salcher M."/>
            <person name="Ghai R."/>
            <person name="Kavagutti S V."/>
        </authorList>
    </citation>
    <scope>NUCLEOTIDE SEQUENCE</scope>
</reference>
<dbReference type="GO" id="GO:0005829">
    <property type="term" value="C:cytosol"/>
    <property type="evidence" value="ECO:0007669"/>
    <property type="project" value="TreeGrafter"/>
</dbReference>
<dbReference type="InterPro" id="IPR018201">
    <property type="entry name" value="Ketoacyl_synth_AS"/>
</dbReference>
<evidence type="ECO:0000256" key="1">
    <source>
        <dbReference type="ARBA" id="ARBA00008467"/>
    </source>
</evidence>
<dbReference type="InterPro" id="IPR014031">
    <property type="entry name" value="Ketoacyl_synth_C"/>
</dbReference>
<dbReference type="PANTHER" id="PTHR11712">
    <property type="entry name" value="POLYKETIDE SYNTHASE-RELATED"/>
    <property type="match status" value="1"/>
</dbReference>
<dbReference type="SMART" id="SM00825">
    <property type="entry name" value="PKS_KS"/>
    <property type="match status" value="1"/>
</dbReference>
<feature type="domain" description="Ketosynthase family 3 (KS3)" evidence="3">
    <location>
        <begin position="13"/>
        <end position="396"/>
    </location>
</feature>
<dbReference type="InterPro" id="IPR014030">
    <property type="entry name" value="Ketoacyl_synth_N"/>
</dbReference>
<accession>A0A6J7CJT9</accession>
<name>A0A6J7CJT9_9ZZZZ</name>
<protein>
    <submittedName>
        <fullName evidence="4">Unannotated protein</fullName>
    </submittedName>
</protein>
<evidence type="ECO:0000313" key="4">
    <source>
        <dbReference type="EMBL" id="CAB4857058.1"/>
    </source>
</evidence>
<dbReference type="Pfam" id="PF02801">
    <property type="entry name" value="Ketoacyl-synt_C"/>
    <property type="match status" value="1"/>
</dbReference>
<dbReference type="Gene3D" id="3.40.47.10">
    <property type="match status" value="1"/>
</dbReference>
<comment type="similarity">
    <text evidence="1">Belongs to the thiolase-like superfamily. Beta-ketoacyl-ACP synthases family.</text>
</comment>